<evidence type="ECO:0000256" key="2">
    <source>
        <dbReference type="ARBA" id="ARBA00009496"/>
    </source>
</evidence>
<comment type="catalytic activity">
    <reaction evidence="9">
        <text>DNA(n) + a 2'-deoxyribonucleoside 5'-triphosphate = DNA(n+1) + diphosphate</text>
        <dbReference type="Rhea" id="RHEA:22508"/>
        <dbReference type="Rhea" id="RHEA-COMP:17339"/>
        <dbReference type="Rhea" id="RHEA-COMP:17340"/>
        <dbReference type="ChEBI" id="CHEBI:33019"/>
        <dbReference type="ChEBI" id="CHEBI:61560"/>
        <dbReference type="ChEBI" id="CHEBI:173112"/>
        <dbReference type="EC" id="2.7.7.7"/>
    </reaction>
</comment>
<dbReference type="InterPro" id="IPR029460">
    <property type="entry name" value="DNAPol_HHH"/>
</dbReference>
<gene>
    <name evidence="11" type="primary">dnaE</name>
    <name evidence="11" type="ORF">MUN76_03730</name>
</gene>
<dbReference type="InterPro" id="IPR004805">
    <property type="entry name" value="DnaE2/DnaE/PolC"/>
</dbReference>
<dbReference type="InterPro" id="IPR040982">
    <property type="entry name" value="DNA_pol3_finger"/>
</dbReference>
<evidence type="ECO:0000256" key="9">
    <source>
        <dbReference type="ARBA" id="ARBA00049244"/>
    </source>
</evidence>
<dbReference type="Proteomes" id="UP000831775">
    <property type="component" value="Chromosome"/>
</dbReference>
<dbReference type="InterPro" id="IPR041931">
    <property type="entry name" value="DNA_pol3_alpha_thumb_dom"/>
</dbReference>
<dbReference type="NCBIfam" id="TIGR00594">
    <property type="entry name" value="polc"/>
    <property type="match status" value="1"/>
</dbReference>
<dbReference type="CDD" id="cd04485">
    <property type="entry name" value="DnaE_OBF"/>
    <property type="match status" value="1"/>
</dbReference>
<protein>
    <recommendedName>
        <fullName evidence="4">DNA polymerase III subunit alpha</fullName>
        <ecNumber evidence="3">2.7.7.7</ecNumber>
    </recommendedName>
</protein>
<dbReference type="SUPFAM" id="SSF89550">
    <property type="entry name" value="PHP domain-like"/>
    <property type="match status" value="1"/>
</dbReference>
<dbReference type="InterPro" id="IPR004013">
    <property type="entry name" value="PHP_dom"/>
</dbReference>
<evidence type="ECO:0000256" key="1">
    <source>
        <dbReference type="ARBA" id="ARBA00004496"/>
    </source>
</evidence>
<dbReference type="Gene3D" id="1.10.10.1600">
    <property type="entry name" value="Bacterial DNA polymerase III alpha subunit, thumb domain"/>
    <property type="match status" value="1"/>
</dbReference>
<evidence type="ECO:0000259" key="10">
    <source>
        <dbReference type="SMART" id="SM00481"/>
    </source>
</evidence>
<proteinExistence type="inferred from homology"/>
<dbReference type="Gene3D" id="1.10.150.870">
    <property type="match status" value="1"/>
</dbReference>
<dbReference type="InterPro" id="IPR003141">
    <property type="entry name" value="Pol/His_phosphatase_N"/>
</dbReference>
<evidence type="ECO:0000313" key="11">
    <source>
        <dbReference type="EMBL" id="UOQ61093.1"/>
    </source>
</evidence>
<evidence type="ECO:0000256" key="4">
    <source>
        <dbReference type="ARBA" id="ARBA00019114"/>
    </source>
</evidence>
<comment type="subcellular location">
    <subcellularLocation>
        <location evidence="1">Cytoplasm</location>
    </subcellularLocation>
</comment>
<dbReference type="SMART" id="SM00481">
    <property type="entry name" value="POLIIIAc"/>
    <property type="match status" value="1"/>
</dbReference>
<organism evidence="11 12">
    <name type="scientific">Leucobacter rhizosphaerae</name>
    <dbReference type="NCBI Taxonomy" id="2932245"/>
    <lineage>
        <taxon>Bacteria</taxon>
        <taxon>Bacillati</taxon>
        <taxon>Actinomycetota</taxon>
        <taxon>Actinomycetes</taxon>
        <taxon>Micrococcales</taxon>
        <taxon>Microbacteriaceae</taxon>
        <taxon>Leucobacter</taxon>
    </lineage>
</organism>
<keyword evidence="5 11" id="KW-0808">Transferase</keyword>
<dbReference type="Pfam" id="PF17657">
    <property type="entry name" value="DNA_pol3_finger"/>
    <property type="match status" value="1"/>
</dbReference>
<evidence type="ECO:0000256" key="7">
    <source>
        <dbReference type="ARBA" id="ARBA00022705"/>
    </source>
</evidence>
<dbReference type="InterPro" id="IPR011708">
    <property type="entry name" value="DNA_pol3_alpha_NTPase_dom"/>
</dbReference>
<dbReference type="CDD" id="cd12113">
    <property type="entry name" value="PHP_PolIIIA_DnaE3"/>
    <property type="match status" value="1"/>
</dbReference>
<dbReference type="PANTHER" id="PTHR32294:SF0">
    <property type="entry name" value="DNA POLYMERASE III SUBUNIT ALPHA"/>
    <property type="match status" value="1"/>
</dbReference>
<keyword evidence="12" id="KW-1185">Reference proteome</keyword>
<evidence type="ECO:0000256" key="3">
    <source>
        <dbReference type="ARBA" id="ARBA00012417"/>
    </source>
</evidence>
<keyword evidence="8" id="KW-0239">DNA-directed DNA polymerase</keyword>
<evidence type="ECO:0000256" key="8">
    <source>
        <dbReference type="ARBA" id="ARBA00022932"/>
    </source>
</evidence>
<reference evidence="11 12" key="1">
    <citation type="submission" date="2022-04" db="EMBL/GenBank/DDBJ databases">
        <title>Leucobacter sp. isolated from rhizosphere of onion.</title>
        <authorList>
            <person name="Won M."/>
            <person name="Lee C.-M."/>
            <person name="Woen H.-Y."/>
            <person name="Kwon S.-W."/>
        </authorList>
    </citation>
    <scope>NUCLEOTIDE SEQUENCE [LARGE SCALE GENOMIC DNA]</scope>
    <source>
        <strain evidence="11 12">H25R-14</strain>
    </source>
</reference>
<feature type="domain" description="Polymerase/histidinol phosphatase N-terminal" evidence="10">
    <location>
        <begin position="8"/>
        <end position="75"/>
    </location>
</feature>
<comment type="similarity">
    <text evidence="2">Belongs to the DNA polymerase type-C family. DnaE subfamily.</text>
</comment>
<dbReference type="Pfam" id="PF07733">
    <property type="entry name" value="DNA_pol3_alpha"/>
    <property type="match status" value="1"/>
</dbReference>
<dbReference type="GO" id="GO:0003887">
    <property type="term" value="F:DNA-directed DNA polymerase activity"/>
    <property type="evidence" value="ECO:0007669"/>
    <property type="project" value="UniProtKB-EC"/>
</dbReference>
<dbReference type="Pfam" id="PF14579">
    <property type="entry name" value="HHH_6"/>
    <property type="match status" value="1"/>
</dbReference>
<evidence type="ECO:0000313" key="12">
    <source>
        <dbReference type="Proteomes" id="UP000831775"/>
    </source>
</evidence>
<evidence type="ECO:0000256" key="5">
    <source>
        <dbReference type="ARBA" id="ARBA00022679"/>
    </source>
</evidence>
<keyword evidence="6 11" id="KW-0548">Nucleotidyltransferase</keyword>
<dbReference type="Pfam" id="PF02811">
    <property type="entry name" value="PHP"/>
    <property type="match status" value="1"/>
</dbReference>
<dbReference type="InterPro" id="IPR004365">
    <property type="entry name" value="NA-bd_OB_tRNA"/>
</dbReference>
<dbReference type="Gene3D" id="3.20.20.140">
    <property type="entry name" value="Metal-dependent hydrolases"/>
    <property type="match status" value="1"/>
</dbReference>
<keyword evidence="7" id="KW-0235">DNA replication</keyword>
<dbReference type="EMBL" id="CP095043">
    <property type="protein sequence ID" value="UOQ61093.1"/>
    <property type="molecule type" value="Genomic_DNA"/>
</dbReference>
<accession>A0ABY4FXR1</accession>
<sequence>MAQNDGFVHLHVHSEYSMLDGAARVKPLIQAAAEQQMPAIAVTDHGNTFGAFDFWKTARDEGVKPIIGIEAYVTPGTHRSDRTRVRWGDGAGDDVSGAGAYTHMTLLSESTEGMHNLFRLSSKASIEGYYFKPRMDRELLQTYSKGLIATTGCPSGEIQTRIRLGQLKEAREAAAEFQDLFGKDNFFCELMDHGLDIERRVKKDLIDIARDLKIPLVATNDLHYVHESDADAHSALLCVQSGSRLDDPNRFQFSGSGYYLKSAAEMRHIFRELPEACDNTLLIAERCESEFNTAANYMPRFPVPAGETEESWFVKEVERGLEYRYPQGIPDAVRKQAEYETGVITQMGFPGYFLVVADFINWSKDNGIRVGPGRGSGAGSMAAYAMRITDLDPLQHGLIFERFLNPDRVSMPDFDVDFDDRRRGEVIKYVTEKYGDERVAQIVTYGTIKSKQALKDASRVLGFPFGMGEKLTKAMPPAVMAKDIPLSGITDPSHGRYKEAAEFRAVLAEDAEAKTVYDTALGLEGLKRQWGVHAAGVIMSSDPLIDIIPIMKREQDGQIVTQFDYPTCENLGLIKMDFLGLRNLTIISDALENIRLNRNEELDLERLELDDTASYELLARGDTLGVFQLDGGPMRGLLRLMKPDNFEDISAVLALYRPGPMGADSHTNYALRKNGLQPITPIHPQLEEPLRDILDTTYGLIIYQEQVMSIAQRVAGFSLGQADILRRAMGKKKKEELDKQYAGFSDGMTGNGFGEAAIKALWDILLPFSDYAFNKAHSAAYGVISYWTAYLKAHYPAEYMAALLTSVGDSKDKLAIYLNECRRMGINVLPPAVNESFANFSAVGDDIRFGLGAIRNVGANVVEAVRGAREEKGSFESFHDFLKKVPLVALNKRTIESLVKAGAFDGLGGTRRALVEIHEPAIESAVKDKRDAENGNVGFDFDSLFAEAAGDGGAADPVSQIPDRPEWTKKDKLAFEREMLGLYVSDHPLRGLESALAKEASATVQQVTNPDASPSFDGEIVTFAGLLTSVQHRTAKSGNLYGMVTLEDFTGEVQALFMGKSYLEFGQLLQPDSIVALRGKMNARDDGMSMHAYGVRPIDAAVQEDATVLTLSLSDTRATEDLMEELKSTLQRHRGDSEVRLHLLTSTAVRIFELREQVRITADLFGELKGLLGPRCLMSSEELVGESLRA</sequence>
<dbReference type="PANTHER" id="PTHR32294">
    <property type="entry name" value="DNA POLYMERASE III SUBUNIT ALPHA"/>
    <property type="match status" value="1"/>
</dbReference>
<dbReference type="EC" id="2.7.7.7" evidence="3"/>
<dbReference type="NCBIfam" id="NF004226">
    <property type="entry name" value="PRK05673.1"/>
    <property type="match status" value="1"/>
</dbReference>
<dbReference type="InterPro" id="IPR016195">
    <property type="entry name" value="Pol/histidinol_Pase-like"/>
</dbReference>
<dbReference type="Pfam" id="PF01336">
    <property type="entry name" value="tRNA_anti-codon"/>
    <property type="match status" value="1"/>
</dbReference>
<evidence type="ECO:0000256" key="6">
    <source>
        <dbReference type="ARBA" id="ARBA00022695"/>
    </source>
</evidence>
<name>A0ABY4FXR1_9MICO</name>
<dbReference type="RefSeq" id="WP_244687261.1">
    <property type="nucleotide sequence ID" value="NZ_CP095043.1"/>
</dbReference>